<keyword evidence="6" id="KW-0969">Cilium</keyword>
<protein>
    <submittedName>
        <fullName evidence="6">Flagellar hook-length control protein FliK</fullName>
    </submittedName>
</protein>
<evidence type="ECO:0000256" key="1">
    <source>
        <dbReference type="ARBA" id="ARBA00003944"/>
    </source>
</evidence>
<keyword evidence="6" id="KW-0282">Flagellum</keyword>
<gene>
    <name evidence="6" type="ORF">J2Z79_000373</name>
</gene>
<comment type="function">
    <text evidence="1">Controls the length of the flagellar hook.</text>
</comment>
<dbReference type="PANTHER" id="PTHR37533">
    <property type="entry name" value="FLAGELLAR HOOK-LENGTH CONTROL PROTEIN"/>
    <property type="match status" value="1"/>
</dbReference>
<dbReference type="InterPro" id="IPR001635">
    <property type="entry name" value="Flag_hook_Flik"/>
</dbReference>
<feature type="compositionally biased region" description="Pro residues" evidence="4">
    <location>
        <begin position="109"/>
        <end position="120"/>
    </location>
</feature>
<keyword evidence="6" id="KW-0966">Cell projection</keyword>
<evidence type="ECO:0000313" key="6">
    <source>
        <dbReference type="EMBL" id="MBP2016999.1"/>
    </source>
</evidence>
<dbReference type="Pfam" id="PF02120">
    <property type="entry name" value="Flg_hook"/>
    <property type="match status" value="1"/>
</dbReference>
<dbReference type="InterPro" id="IPR052563">
    <property type="entry name" value="FliK"/>
</dbReference>
<feature type="region of interest" description="Disordered" evidence="4">
    <location>
        <begin position="1"/>
        <end position="29"/>
    </location>
</feature>
<feature type="region of interest" description="Disordered" evidence="4">
    <location>
        <begin position="67"/>
        <end position="228"/>
    </location>
</feature>
<dbReference type="Gene3D" id="3.30.750.140">
    <property type="match status" value="1"/>
</dbReference>
<feature type="domain" description="Flagellar hook-length control protein-like C-terminal" evidence="5">
    <location>
        <begin position="298"/>
        <end position="375"/>
    </location>
</feature>
<evidence type="ECO:0000256" key="3">
    <source>
        <dbReference type="ARBA" id="ARBA00022795"/>
    </source>
</evidence>
<evidence type="ECO:0000256" key="2">
    <source>
        <dbReference type="ARBA" id="ARBA00009149"/>
    </source>
</evidence>
<dbReference type="InterPro" id="IPR021136">
    <property type="entry name" value="Flagellar_hook_control-like_C"/>
</dbReference>
<dbReference type="CDD" id="cd17470">
    <property type="entry name" value="T3SS_Flik_C"/>
    <property type="match status" value="1"/>
</dbReference>
<proteinExistence type="inferred from homology"/>
<dbReference type="EMBL" id="JAGGLG010000002">
    <property type="protein sequence ID" value="MBP2016999.1"/>
    <property type="molecule type" value="Genomic_DNA"/>
</dbReference>
<comment type="caution">
    <text evidence="6">The sequence shown here is derived from an EMBL/GenBank/DDBJ whole genome shotgun (WGS) entry which is preliminary data.</text>
</comment>
<reference evidence="6 7" key="1">
    <citation type="submission" date="2021-03" db="EMBL/GenBank/DDBJ databases">
        <title>Genomic Encyclopedia of Type Strains, Phase IV (KMG-IV): sequencing the most valuable type-strain genomes for metagenomic binning, comparative biology and taxonomic classification.</title>
        <authorList>
            <person name="Goeker M."/>
        </authorList>
    </citation>
    <scope>NUCLEOTIDE SEQUENCE [LARGE SCALE GENOMIC DNA]</scope>
    <source>
        <strain evidence="6 7">DSM 27138</strain>
    </source>
</reference>
<dbReference type="Proteomes" id="UP001519289">
    <property type="component" value="Unassembled WGS sequence"/>
</dbReference>
<comment type="similarity">
    <text evidence="2">Belongs to the FliK family.</text>
</comment>
<dbReference type="InterPro" id="IPR038610">
    <property type="entry name" value="FliK-like_C_sf"/>
</dbReference>
<accession>A0ABS4JRD0</accession>
<organism evidence="6 7">
    <name type="scientific">Symbiobacterium terraclitae</name>
    <dbReference type="NCBI Taxonomy" id="557451"/>
    <lineage>
        <taxon>Bacteria</taxon>
        <taxon>Bacillati</taxon>
        <taxon>Bacillota</taxon>
        <taxon>Clostridia</taxon>
        <taxon>Eubacteriales</taxon>
        <taxon>Symbiobacteriaceae</taxon>
        <taxon>Symbiobacterium</taxon>
    </lineage>
</organism>
<feature type="region of interest" description="Disordered" evidence="4">
    <location>
        <begin position="369"/>
        <end position="422"/>
    </location>
</feature>
<evidence type="ECO:0000256" key="4">
    <source>
        <dbReference type="SAM" id="MobiDB-lite"/>
    </source>
</evidence>
<dbReference type="RefSeq" id="WP_209465151.1">
    <property type="nucleotide sequence ID" value="NZ_JAGGLG010000002.1"/>
</dbReference>
<keyword evidence="3" id="KW-1005">Bacterial flagellum biogenesis</keyword>
<feature type="region of interest" description="Disordered" evidence="4">
    <location>
        <begin position="246"/>
        <end position="271"/>
    </location>
</feature>
<dbReference type="PRINTS" id="PR01007">
    <property type="entry name" value="FLGHOOKFLIK"/>
</dbReference>
<feature type="compositionally biased region" description="Low complexity" evidence="4">
    <location>
        <begin position="178"/>
        <end position="222"/>
    </location>
</feature>
<name>A0ABS4JRD0_9FIRM</name>
<evidence type="ECO:0000259" key="5">
    <source>
        <dbReference type="Pfam" id="PF02120"/>
    </source>
</evidence>
<feature type="compositionally biased region" description="Low complexity" evidence="4">
    <location>
        <begin position="1"/>
        <end position="20"/>
    </location>
</feature>
<dbReference type="PANTHER" id="PTHR37533:SF2">
    <property type="entry name" value="FLAGELLAR HOOK-LENGTH CONTROL PROTEIN"/>
    <property type="match status" value="1"/>
</dbReference>
<sequence length="422" mass="42198">MTAPVVGPGGASPPSVTGARGARRSEEAAQADGAFAALLAALAPAVNQPAGGAAPAAEGSLPVSFPILLESGGAGQPPALAEQLLGRTVPDAGMGPATPQLGDESPGPLEVPVPSTPIPDEPVSVATAQGQALPGESAPTDGADAARTPVQFTPPARVAGAGPEGRSLTDIRAVQAEPADGSGADVAPDPAADVQGLSGEAQAGPPAAPVGGEPAEAGVEDGTGQSPELQAGANEALLSGDAAEPDVAAGVRPSTPTDPAGEAAPAAEASQARGLERLTAGRLQVQQVVEEFTKAVRELPDGQYRLTLRLHPEHLGEVRLELHMSGREVHAALEVANPDARQALESGGEQLRQSLSDAGYNLAGFEVATGEGRQPRRGPEEEPDRLPQFTGRSRLQAKGTPTAAIGRVRSPGSRGGRLDTMA</sequence>
<keyword evidence="7" id="KW-1185">Reference proteome</keyword>
<feature type="compositionally biased region" description="Low complexity" evidence="4">
    <location>
        <begin position="259"/>
        <end position="269"/>
    </location>
</feature>
<evidence type="ECO:0000313" key="7">
    <source>
        <dbReference type="Proteomes" id="UP001519289"/>
    </source>
</evidence>